<dbReference type="EMBL" id="RCHS01000213">
    <property type="protein sequence ID" value="RMX60224.1"/>
    <property type="molecule type" value="Genomic_DNA"/>
</dbReference>
<proteinExistence type="predicted"/>
<evidence type="ECO:0000313" key="2">
    <source>
        <dbReference type="Proteomes" id="UP000275408"/>
    </source>
</evidence>
<dbReference type="Proteomes" id="UP000275408">
    <property type="component" value="Unassembled WGS sequence"/>
</dbReference>
<protein>
    <submittedName>
        <fullName evidence="1">Uncharacterized protein</fullName>
    </submittedName>
</protein>
<name>A0A3M6V338_POCDA</name>
<sequence length="184" mass="20996">MLTLFHTNVRAVKSKTACLLENTSSTDMDIFALTETWLTEKDTAAKLEIYSPECHSFIQQDRNGRRGGGAGLLFKKAIDVKKIAAGEKLSSEATDFDALRQDVEKSELCTREYSDLNELTSNYNSTLTSLLDKHVLMKEKVVVCRQHLPWFNSEIKCAIRTRQKAERKWRRTKSHQDFCAFKGA</sequence>
<comment type="caution">
    <text evidence="1">The sequence shown here is derived from an EMBL/GenBank/DDBJ whole genome shotgun (WGS) entry which is preliminary data.</text>
</comment>
<keyword evidence="2" id="KW-1185">Reference proteome</keyword>
<dbReference type="Gene3D" id="3.60.10.10">
    <property type="entry name" value="Endonuclease/exonuclease/phosphatase"/>
    <property type="match status" value="1"/>
</dbReference>
<gene>
    <name evidence="1" type="ORF">pdam_00019431</name>
</gene>
<dbReference type="AlphaFoldDB" id="A0A3M6V338"/>
<reference evidence="1 2" key="1">
    <citation type="journal article" date="2018" name="Sci. Rep.">
        <title>Comparative analysis of the Pocillopora damicornis genome highlights role of immune system in coral evolution.</title>
        <authorList>
            <person name="Cunning R."/>
            <person name="Bay R.A."/>
            <person name="Gillette P."/>
            <person name="Baker A.C."/>
            <person name="Traylor-Knowles N."/>
        </authorList>
    </citation>
    <scope>NUCLEOTIDE SEQUENCE [LARGE SCALE GENOMIC DNA]</scope>
    <source>
        <strain evidence="1">RSMAS</strain>
        <tissue evidence="1">Whole animal</tissue>
    </source>
</reference>
<evidence type="ECO:0000313" key="1">
    <source>
        <dbReference type="EMBL" id="RMX60224.1"/>
    </source>
</evidence>
<dbReference type="SUPFAM" id="SSF56219">
    <property type="entry name" value="DNase I-like"/>
    <property type="match status" value="1"/>
</dbReference>
<accession>A0A3M6V338</accession>
<organism evidence="1 2">
    <name type="scientific">Pocillopora damicornis</name>
    <name type="common">Cauliflower coral</name>
    <name type="synonym">Millepora damicornis</name>
    <dbReference type="NCBI Taxonomy" id="46731"/>
    <lineage>
        <taxon>Eukaryota</taxon>
        <taxon>Metazoa</taxon>
        <taxon>Cnidaria</taxon>
        <taxon>Anthozoa</taxon>
        <taxon>Hexacorallia</taxon>
        <taxon>Scleractinia</taxon>
        <taxon>Astrocoeniina</taxon>
        <taxon>Pocilloporidae</taxon>
        <taxon>Pocillopora</taxon>
    </lineage>
</organism>
<dbReference type="PANTHER" id="PTHR46670">
    <property type="entry name" value="ENDO/EXONUCLEASE/PHOSPHATASE DOMAIN-CONTAINING PROTEIN"/>
    <property type="match status" value="1"/>
</dbReference>
<dbReference type="InterPro" id="IPR036691">
    <property type="entry name" value="Endo/exonu/phosph_ase_sf"/>
</dbReference>
<dbReference type="PANTHER" id="PTHR46670:SF3">
    <property type="entry name" value="ENDONUCLEASE_EXONUCLEASE_PHOSPHATASE DOMAIN-CONTAINING PROTEIN"/>
    <property type="match status" value="1"/>
</dbReference>